<dbReference type="Gene3D" id="1.25.40.10">
    <property type="entry name" value="Tetratricopeptide repeat domain"/>
    <property type="match status" value="2"/>
</dbReference>
<evidence type="ECO:0000256" key="1">
    <source>
        <dbReference type="ARBA" id="ARBA00022737"/>
    </source>
</evidence>
<keyword evidence="6" id="KW-1185">Reference proteome</keyword>
<feature type="repeat" description="PPR" evidence="2">
    <location>
        <begin position="682"/>
        <end position="716"/>
    </location>
</feature>
<dbReference type="SMART" id="SM00456">
    <property type="entry name" value="WW"/>
    <property type="match status" value="1"/>
</dbReference>
<dbReference type="Proteomes" id="UP001189429">
    <property type="component" value="Unassembled WGS sequence"/>
</dbReference>
<accession>A0ABN9WDA8</accession>
<evidence type="ECO:0000256" key="3">
    <source>
        <dbReference type="SAM" id="MobiDB-lite"/>
    </source>
</evidence>
<evidence type="ECO:0000313" key="6">
    <source>
        <dbReference type="Proteomes" id="UP001189429"/>
    </source>
</evidence>
<gene>
    <name evidence="5" type="ORF">PCOR1329_LOCUS66271</name>
</gene>
<feature type="compositionally biased region" description="Basic and acidic residues" evidence="3">
    <location>
        <begin position="945"/>
        <end position="955"/>
    </location>
</feature>
<dbReference type="PANTHER" id="PTHR47447:SF17">
    <property type="entry name" value="OS12G0638900 PROTEIN"/>
    <property type="match status" value="1"/>
</dbReference>
<feature type="domain" description="WW" evidence="4">
    <location>
        <begin position="911"/>
        <end position="947"/>
    </location>
</feature>
<evidence type="ECO:0000313" key="5">
    <source>
        <dbReference type="EMBL" id="CAK0884292.1"/>
    </source>
</evidence>
<protein>
    <recommendedName>
        <fullName evidence="4">WW domain-containing protein</fullName>
    </recommendedName>
</protein>
<dbReference type="InterPro" id="IPR036020">
    <property type="entry name" value="WW_dom_sf"/>
</dbReference>
<keyword evidence="1" id="KW-0677">Repeat</keyword>
<name>A0ABN9WDA8_9DINO</name>
<dbReference type="Pfam" id="PF13041">
    <property type="entry name" value="PPR_2"/>
    <property type="match status" value="1"/>
</dbReference>
<dbReference type="Pfam" id="PF00397">
    <property type="entry name" value="WW"/>
    <property type="match status" value="1"/>
</dbReference>
<feature type="region of interest" description="Disordered" evidence="3">
    <location>
        <begin position="501"/>
        <end position="531"/>
    </location>
</feature>
<comment type="caution">
    <text evidence="5">The sequence shown here is derived from an EMBL/GenBank/DDBJ whole genome shotgun (WGS) entry which is preliminary data.</text>
</comment>
<feature type="region of interest" description="Disordered" evidence="3">
    <location>
        <begin position="936"/>
        <end position="955"/>
    </location>
</feature>
<dbReference type="PROSITE" id="PS50020">
    <property type="entry name" value="WW_DOMAIN_2"/>
    <property type="match status" value="1"/>
</dbReference>
<dbReference type="Gene3D" id="2.20.70.10">
    <property type="match status" value="1"/>
</dbReference>
<feature type="compositionally biased region" description="Low complexity" evidence="3">
    <location>
        <begin position="501"/>
        <end position="510"/>
    </location>
</feature>
<organism evidence="5 6">
    <name type="scientific">Prorocentrum cordatum</name>
    <dbReference type="NCBI Taxonomy" id="2364126"/>
    <lineage>
        <taxon>Eukaryota</taxon>
        <taxon>Sar</taxon>
        <taxon>Alveolata</taxon>
        <taxon>Dinophyceae</taxon>
        <taxon>Prorocentrales</taxon>
        <taxon>Prorocentraceae</taxon>
        <taxon>Prorocentrum</taxon>
    </lineage>
</organism>
<feature type="region of interest" description="Disordered" evidence="3">
    <location>
        <begin position="345"/>
        <end position="409"/>
    </location>
</feature>
<dbReference type="PANTHER" id="PTHR47447">
    <property type="entry name" value="OS03G0856100 PROTEIN"/>
    <property type="match status" value="1"/>
</dbReference>
<feature type="compositionally biased region" description="Basic residues" evidence="3">
    <location>
        <begin position="394"/>
        <end position="403"/>
    </location>
</feature>
<proteinExistence type="predicted"/>
<dbReference type="Pfam" id="PF01535">
    <property type="entry name" value="PPR"/>
    <property type="match status" value="1"/>
</dbReference>
<dbReference type="PROSITE" id="PS51375">
    <property type="entry name" value="PPR"/>
    <property type="match status" value="1"/>
</dbReference>
<dbReference type="NCBIfam" id="TIGR00756">
    <property type="entry name" value="PPR"/>
    <property type="match status" value="1"/>
</dbReference>
<dbReference type="InterPro" id="IPR001202">
    <property type="entry name" value="WW_dom"/>
</dbReference>
<dbReference type="InterPro" id="IPR011990">
    <property type="entry name" value="TPR-like_helical_dom_sf"/>
</dbReference>
<reference evidence="5" key="1">
    <citation type="submission" date="2023-10" db="EMBL/GenBank/DDBJ databases">
        <authorList>
            <person name="Chen Y."/>
            <person name="Shah S."/>
            <person name="Dougan E. K."/>
            <person name="Thang M."/>
            <person name="Chan C."/>
        </authorList>
    </citation>
    <scope>NUCLEOTIDE SEQUENCE [LARGE SCALE GENOMIC DNA]</scope>
</reference>
<evidence type="ECO:0000259" key="4">
    <source>
        <dbReference type="PROSITE" id="PS50020"/>
    </source>
</evidence>
<dbReference type="EMBL" id="CAUYUJ010018527">
    <property type="protein sequence ID" value="CAK0884292.1"/>
    <property type="molecule type" value="Genomic_DNA"/>
</dbReference>
<dbReference type="SUPFAM" id="SSF51045">
    <property type="entry name" value="WW domain"/>
    <property type="match status" value="1"/>
</dbReference>
<dbReference type="CDD" id="cd00201">
    <property type="entry name" value="WW"/>
    <property type="match status" value="1"/>
</dbReference>
<sequence>MAFSSGDVSAMIATAPSGAFNKANADQIRDWVDFVLNVEPNAAEKHDLFYYVSVARLLAETIGSTSLSDFEDPLMREMIKAAIVVNDLPCAAEQDPAWKAWKVSPAQVVFALKVQTKCAQAAPPARMAEAVKQLAELQTQALQKGKPKRLSFKLQDRIVEVGLQNFDKDTLPSEEILAKFEAGAKIANDKGRAWIGSAEGEDLRDHHRPAWSRTPLVDAVVGDGSYEDRVRQSAAAKRGSAWIDKIDYVSFATFMGHLHEWGFKVILTKACSMADFFSYVHIMIRIAEENGGVRTAFQYDVLQRGAMAKALERDETDLSRYLTRIDVDLLRTAKDKVDKRFAELARASGAPKGQSKGQPKGASKSYGDGGGHAASSASSGGKGGKSAKGDNRRVRSPPARHKGSAGQPSDVNSVFARVLQGVAGVNMVDISGLCEALENGGFQHLSDLGGLEANELVDLVPAFSGQNVALVKAFLAQCQRQADRELAAAACRQATLTEAASSSSGAGAEAQTRVASQSDPREAANDEQGPVKKSNVHVAMFLAEITSISTLCGSSSLPGRLANAVEAGAPRGFALCHAVEKRESLSGRKGREQFDLRLLRQREEFQGTRPDQSLRSEDPAQRRALSDLKRLGRQGRWEEALARLAEVADPDPFVRTAALDACCKAWKLPQARALFEEMGTKTVVAYTTLLALLGRLRRIQEAEQLFEELKQSGLRPDAATFTALMVGYGSVHDSSAAARVLEDIEAAGFRLGQVEFGVALRACGKAGDKELAGELLARMDAQRVELNVGHVTSAVVSCARSKDHATAIDFFDQLRRRGMVPDNIAYTSLATCHEGPDAAQRLEALAGEMRQASVQPDAFFYDQLLRVALADADAARFCSHLAELDAAGLRRTSTTAGYVQEYRERLLPAGAPLPPGWLQAEDPATGRSYFWHEADPGGTTTWERPAPELEPHARA</sequence>
<evidence type="ECO:0000256" key="2">
    <source>
        <dbReference type="PROSITE-ProRule" id="PRU00708"/>
    </source>
</evidence>
<dbReference type="InterPro" id="IPR002885">
    <property type="entry name" value="PPR_rpt"/>
</dbReference>